<organism evidence="6 7">
    <name type="scientific">Prorocentrum cordatum</name>
    <dbReference type="NCBI Taxonomy" id="2364126"/>
    <lineage>
        <taxon>Eukaryota</taxon>
        <taxon>Sar</taxon>
        <taxon>Alveolata</taxon>
        <taxon>Dinophyceae</taxon>
        <taxon>Prorocentrales</taxon>
        <taxon>Prorocentraceae</taxon>
        <taxon>Prorocentrum</taxon>
    </lineage>
</organism>
<evidence type="ECO:0000256" key="2">
    <source>
        <dbReference type="ARBA" id="ARBA00022801"/>
    </source>
</evidence>
<dbReference type="Gene3D" id="3.20.20.80">
    <property type="entry name" value="Glycosidases"/>
    <property type="match status" value="1"/>
</dbReference>
<dbReference type="SUPFAM" id="SSF51445">
    <property type="entry name" value="(Trans)glycosidases"/>
    <property type="match status" value="1"/>
</dbReference>
<evidence type="ECO:0000256" key="3">
    <source>
        <dbReference type="ARBA" id="ARBA00023295"/>
    </source>
</evidence>
<evidence type="ECO:0000313" key="7">
    <source>
        <dbReference type="Proteomes" id="UP001189429"/>
    </source>
</evidence>
<dbReference type="PANTHER" id="PTHR10353">
    <property type="entry name" value="GLYCOSYL HYDROLASE"/>
    <property type="match status" value="1"/>
</dbReference>
<name>A0ABN9TTQ5_9DINO</name>
<keyword evidence="2" id="KW-0378">Hydrolase</keyword>
<evidence type="ECO:0000313" key="6">
    <source>
        <dbReference type="EMBL" id="CAK0849568.1"/>
    </source>
</evidence>
<sequence length="519" mass="58558">MKKLGLPAYRFSISWSRLLPECRGRLSVEGLEFYNSLISELIANEITPMVTIHCWDLPECLDGGWLNPKIIEDFEYYAGCCFNLFGDRVKHWTTFNDPCGYASLGYCEGIIAPGRNEKPDTEPYLAAHHIILAHAKAVRRYREEFQPSQRGVIGIALTVDWREPISDEPGDRAAARRAMDWQLAWFADPIWKGDYPESMKRQCGRRLPAFSEEEKAMVRGSSDFCGLNHYSTAYAAAVEAAPAPCSYWSDQAVRLEYDASALRTDSEFAVVPWGLKRVCEHIHKEYSPSCGIIVTENGCAVKDEDVQTATQDSFRVNYYHDYIVQLHEAIMGGTDVRGYFAWSLMDCFEWVEGYTKRFGLCHVDYTTQVRTPKASARFLSELARANALRTTQDELRGRVGRPEFSECTQLARGDVEAAGRQDAAAPGGGDTEEEPLAASRPEHELLCQCAQKVVQRLSLKHPSPQKVRAFLAQTVSHAEEMVRQLPRGREAAPQPGLCRQFSANCWIIWMLVEQMVLLG</sequence>
<proteinExistence type="inferred from homology"/>
<evidence type="ECO:0000256" key="1">
    <source>
        <dbReference type="ARBA" id="ARBA00010838"/>
    </source>
</evidence>
<dbReference type="PANTHER" id="PTHR10353:SF36">
    <property type="entry name" value="LP05116P"/>
    <property type="match status" value="1"/>
</dbReference>
<evidence type="ECO:0008006" key="8">
    <source>
        <dbReference type="Google" id="ProtNLM"/>
    </source>
</evidence>
<reference evidence="6" key="1">
    <citation type="submission" date="2023-10" db="EMBL/GenBank/DDBJ databases">
        <authorList>
            <person name="Chen Y."/>
            <person name="Shah S."/>
            <person name="Dougan E. K."/>
            <person name="Thang M."/>
            <person name="Chan C."/>
        </authorList>
    </citation>
    <scope>NUCLEOTIDE SEQUENCE [LARGE SCALE GENOMIC DNA]</scope>
</reference>
<comment type="similarity">
    <text evidence="1 4">Belongs to the glycosyl hydrolase 1 family.</text>
</comment>
<keyword evidence="3" id="KW-0326">Glycosidase</keyword>
<dbReference type="PRINTS" id="PR00131">
    <property type="entry name" value="GLHYDRLASE1"/>
</dbReference>
<accession>A0ABN9TTQ5</accession>
<comment type="caution">
    <text evidence="6">The sequence shown here is derived from an EMBL/GenBank/DDBJ whole genome shotgun (WGS) entry which is preliminary data.</text>
</comment>
<gene>
    <name evidence="6" type="ORF">PCOR1329_LOCUS42230</name>
</gene>
<dbReference type="EMBL" id="CAUYUJ010015072">
    <property type="protein sequence ID" value="CAK0849568.1"/>
    <property type="molecule type" value="Genomic_DNA"/>
</dbReference>
<dbReference type="InterPro" id="IPR017853">
    <property type="entry name" value="GH"/>
</dbReference>
<dbReference type="Proteomes" id="UP001189429">
    <property type="component" value="Unassembled WGS sequence"/>
</dbReference>
<dbReference type="InterPro" id="IPR001360">
    <property type="entry name" value="Glyco_hydro_1"/>
</dbReference>
<protein>
    <recommendedName>
        <fullName evidence="8">Beta-glucosidase</fullName>
    </recommendedName>
</protein>
<evidence type="ECO:0000256" key="5">
    <source>
        <dbReference type="SAM" id="MobiDB-lite"/>
    </source>
</evidence>
<dbReference type="Pfam" id="PF00232">
    <property type="entry name" value="Glyco_hydro_1"/>
    <property type="match status" value="1"/>
</dbReference>
<keyword evidence="7" id="KW-1185">Reference proteome</keyword>
<evidence type="ECO:0000256" key="4">
    <source>
        <dbReference type="RuleBase" id="RU003690"/>
    </source>
</evidence>
<feature type="region of interest" description="Disordered" evidence="5">
    <location>
        <begin position="416"/>
        <end position="437"/>
    </location>
</feature>